<sequence length="171" mass="20363">MLSKQQILMFEKALLELVSAIVHQTISSKLMLFEFTQQLSTTNRKGLWKQIGVLINASQIEVHDYYFNTWSLQFYEDFNHYREEIKNIFQQVIIKTPDYKLAIQQSIQTFLKEFPDNKCNERKIYQMLYQYAKSNNKILEVKPSTKAQQQQSLTIFENYAFQKAVNTILQK</sequence>
<evidence type="ECO:0000313" key="3">
    <source>
        <dbReference type="Proteomes" id="UP001642409"/>
    </source>
</evidence>
<reference evidence="2 3" key="2">
    <citation type="submission" date="2024-07" db="EMBL/GenBank/DDBJ databases">
        <authorList>
            <person name="Akdeniz Z."/>
        </authorList>
    </citation>
    <scope>NUCLEOTIDE SEQUENCE [LARGE SCALE GENOMIC DNA]</scope>
</reference>
<name>A0AA86TDE6_9EUKA</name>
<dbReference type="EMBL" id="CAXDID020000119">
    <property type="protein sequence ID" value="CAL6031090.1"/>
    <property type="molecule type" value="Genomic_DNA"/>
</dbReference>
<evidence type="ECO:0000313" key="1">
    <source>
        <dbReference type="EMBL" id="CAI9915519.1"/>
    </source>
</evidence>
<dbReference type="Proteomes" id="UP001642409">
    <property type="component" value="Unassembled WGS sequence"/>
</dbReference>
<organism evidence="1">
    <name type="scientific">Hexamita inflata</name>
    <dbReference type="NCBI Taxonomy" id="28002"/>
    <lineage>
        <taxon>Eukaryota</taxon>
        <taxon>Metamonada</taxon>
        <taxon>Diplomonadida</taxon>
        <taxon>Hexamitidae</taxon>
        <taxon>Hexamitinae</taxon>
        <taxon>Hexamita</taxon>
    </lineage>
</organism>
<proteinExistence type="predicted"/>
<dbReference type="AlphaFoldDB" id="A0AA86TDE6"/>
<protein>
    <submittedName>
        <fullName evidence="1">Uncharacterized protein</fullName>
    </submittedName>
</protein>
<dbReference type="EMBL" id="CATOUU010000075">
    <property type="protein sequence ID" value="CAI9915519.1"/>
    <property type="molecule type" value="Genomic_DNA"/>
</dbReference>
<accession>A0AA86TDE6</accession>
<comment type="caution">
    <text evidence="1">The sequence shown here is derived from an EMBL/GenBank/DDBJ whole genome shotgun (WGS) entry which is preliminary data.</text>
</comment>
<keyword evidence="3" id="KW-1185">Reference proteome</keyword>
<reference evidence="1" key="1">
    <citation type="submission" date="2023-06" db="EMBL/GenBank/DDBJ databases">
        <authorList>
            <person name="Kurt Z."/>
        </authorList>
    </citation>
    <scope>NUCLEOTIDE SEQUENCE</scope>
</reference>
<evidence type="ECO:0000313" key="2">
    <source>
        <dbReference type="EMBL" id="CAL6031090.1"/>
    </source>
</evidence>
<gene>
    <name evidence="1" type="ORF">HINF_LOCUS3164</name>
    <name evidence="2" type="ORF">HINF_LOCUS33834</name>
</gene>